<dbReference type="AlphaFoldDB" id="A0A3B5RAA2"/>
<dbReference type="GO" id="GO:0005525">
    <property type="term" value="F:GTP binding"/>
    <property type="evidence" value="ECO:0007669"/>
    <property type="project" value="UniProtKB-KW"/>
</dbReference>
<name>A0A3B5RAA2_XIPMA</name>
<evidence type="ECO:0000256" key="1">
    <source>
        <dbReference type="ARBA" id="ARBA00008535"/>
    </source>
</evidence>
<sequence>MSQHILFCPVKDLRIVLLGKTGSGKSATGNTILKRDAFIAEMSPSSVTKVCQKETIHLDERTVTIIDTPGVFDTSNTTEKKLKSEIENCIMLSLPGPHIFLLVISLSARFTMEEKNAINWITDNFGEEVSKYTIVVFTGGDQLKDTIENYLHKSPEMRKLTSECKAGYVVFDNTCKGNRTQVADLFEKIDSTVQLNGGHYTSEIYKQAQNKLWWHQARSSVGTAGNYLLCAAAGAAASAAAPAIGGAIVAEEVAASSIPQMLALGGAAIVKGVGWLIRSGTGNK</sequence>
<dbReference type="PROSITE" id="PS51720">
    <property type="entry name" value="G_AIG1"/>
    <property type="match status" value="1"/>
</dbReference>
<dbReference type="InterPro" id="IPR045058">
    <property type="entry name" value="GIMA/IAN/Toc"/>
</dbReference>
<evidence type="ECO:0000256" key="2">
    <source>
        <dbReference type="ARBA" id="ARBA00022741"/>
    </source>
</evidence>
<evidence type="ECO:0000259" key="4">
    <source>
        <dbReference type="PROSITE" id="PS51720"/>
    </source>
</evidence>
<organism evidence="5 6">
    <name type="scientific">Xiphophorus maculatus</name>
    <name type="common">Southern platyfish</name>
    <name type="synonym">Platypoecilus maculatus</name>
    <dbReference type="NCBI Taxonomy" id="8083"/>
    <lineage>
        <taxon>Eukaryota</taxon>
        <taxon>Metazoa</taxon>
        <taxon>Chordata</taxon>
        <taxon>Craniata</taxon>
        <taxon>Vertebrata</taxon>
        <taxon>Euteleostomi</taxon>
        <taxon>Actinopterygii</taxon>
        <taxon>Neopterygii</taxon>
        <taxon>Teleostei</taxon>
        <taxon>Neoteleostei</taxon>
        <taxon>Acanthomorphata</taxon>
        <taxon>Ovalentaria</taxon>
        <taxon>Atherinomorphae</taxon>
        <taxon>Cyprinodontiformes</taxon>
        <taxon>Poeciliidae</taxon>
        <taxon>Poeciliinae</taxon>
        <taxon>Xiphophorus</taxon>
    </lineage>
</organism>
<keyword evidence="6" id="KW-1185">Reference proteome</keyword>
<dbReference type="STRING" id="8083.ENSXMAP00000039840"/>
<dbReference type="Proteomes" id="UP000002852">
    <property type="component" value="Unassembled WGS sequence"/>
</dbReference>
<dbReference type="FunFam" id="3.40.50.300:FF:000366">
    <property type="entry name" value="GTPase, IMAP family member 2"/>
    <property type="match status" value="1"/>
</dbReference>
<dbReference type="Pfam" id="PF04548">
    <property type="entry name" value="AIG1"/>
    <property type="match status" value="1"/>
</dbReference>
<reference evidence="6" key="1">
    <citation type="submission" date="2012-01" db="EMBL/GenBank/DDBJ databases">
        <authorList>
            <person name="Walter R."/>
            <person name="Schartl M."/>
            <person name="Warren W."/>
        </authorList>
    </citation>
    <scope>NUCLEOTIDE SEQUENCE [LARGE SCALE GENOMIC DNA]</scope>
    <source>
        <strain evidence="6">JP 163 A</strain>
    </source>
</reference>
<dbReference type="Ensembl" id="ENSXMAT00000025600.1">
    <property type="protein sequence ID" value="ENSXMAP00000039840.1"/>
    <property type="gene ID" value="ENSXMAG00000028555.1"/>
</dbReference>
<proteinExistence type="inferred from homology"/>
<protein>
    <submittedName>
        <fullName evidence="5">Zgc:171452</fullName>
    </submittedName>
</protein>
<evidence type="ECO:0000313" key="6">
    <source>
        <dbReference type="Proteomes" id="UP000002852"/>
    </source>
</evidence>
<keyword evidence="3" id="KW-0342">GTP-binding</keyword>
<reference evidence="5" key="4">
    <citation type="submission" date="2025-09" db="UniProtKB">
        <authorList>
            <consortium name="Ensembl"/>
        </authorList>
    </citation>
    <scope>IDENTIFICATION</scope>
    <source>
        <strain evidence="5">JP 163 A</strain>
    </source>
</reference>
<dbReference type="InterPro" id="IPR006703">
    <property type="entry name" value="G_AIG1"/>
</dbReference>
<comment type="similarity">
    <text evidence="1">Belongs to the TRAFAC class TrmE-Era-EngA-EngB-Septin-like GTPase superfamily. AIG1/Toc34/Toc159-like paraseptin GTPase family. IAN subfamily.</text>
</comment>
<accession>A0A3B5RAA2</accession>
<dbReference type="InParanoid" id="A0A3B5RAA2"/>
<dbReference type="SUPFAM" id="SSF52540">
    <property type="entry name" value="P-loop containing nucleoside triphosphate hydrolases"/>
    <property type="match status" value="1"/>
</dbReference>
<dbReference type="CDD" id="cd01852">
    <property type="entry name" value="AIG1"/>
    <property type="match status" value="1"/>
</dbReference>
<reference evidence="6" key="2">
    <citation type="journal article" date="2013" name="Nat. Genet.">
        <title>The genome of the platyfish, Xiphophorus maculatus, provides insights into evolutionary adaptation and several complex traits.</title>
        <authorList>
            <person name="Schartl M."/>
            <person name="Walter R.B."/>
            <person name="Shen Y."/>
            <person name="Garcia T."/>
            <person name="Catchen J."/>
            <person name="Amores A."/>
            <person name="Braasch I."/>
            <person name="Chalopin D."/>
            <person name="Volff J.N."/>
            <person name="Lesch K.P."/>
            <person name="Bisazza A."/>
            <person name="Minx P."/>
            <person name="Hillier L."/>
            <person name="Wilson R.K."/>
            <person name="Fuerstenberg S."/>
            <person name="Boore J."/>
            <person name="Searle S."/>
            <person name="Postlethwait J.H."/>
            <person name="Warren W.C."/>
        </authorList>
    </citation>
    <scope>NUCLEOTIDE SEQUENCE [LARGE SCALE GENOMIC DNA]</scope>
    <source>
        <strain evidence="6">JP 163 A</strain>
    </source>
</reference>
<evidence type="ECO:0000256" key="3">
    <source>
        <dbReference type="ARBA" id="ARBA00023134"/>
    </source>
</evidence>
<evidence type="ECO:0000313" key="5">
    <source>
        <dbReference type="Ensembl" id="ENSXMAP00000039840.1"/>
    </source>
</evidence>
<dbReference type="InterPro" id="IPR027417">
    <property type="entry name" value="P-loop_NTPase"/>
</dbReference>
<dbReference type="PANTHER" id="PTHR10903:SF170">
    <property type="entry name" value="GTPASE IMAP FAMILY MEMBER 7"/>
    <property type="match status" value="1"/>
</dbReference>
<reference evidence="5" key="3">
    <citation type="submission" date="2025-08" db="UniProtKB">
        <authorList>
            <consortium name="Ensembl"/>
        </authorList>
    </citation>
    <scope>IDENTIFICATION</scope>
    <source>
        <strain evidence="5">JP 163 A</strain>
    </source>
</reference>
<dbReference type="GeneTree" id="ENSGT01140000282522"/>
<dbReference type="OMA" id="VFDNTCK"/>
<dbReference type="PANTHER" id="PTHR10903">
    <property type="entry name" value="GTPASE, IMAP FAMILY MEMBER-RELATED"/>
    <property type="match status" value="1"/>
</dbReference>
<dbReference type="Gene3D" id="3.40.50.300">
    <property type="entry name" value="P-loop containing nucleotide triphosphate hydrolases"/>
    <property type="match status" value="1"/>
</dbReference>
<keyword evidence="2" id="KW-0547">Nucleotide-binding</keyword>
<feature type="domain" description="AIG1-type G" evidence="4">
    <location>
        <begin position="10"/>
        <end position="209"/>
    </location>
</feature>